<keyword evidence="1 6" id="KW-0597">Phosphoprotein</keyword>
<dbReference type="GO" id="GO:0005829">
    <property type="term" value="C:cytosol"/>
    <property type="evidence" value="ECO:0007669"/>
    <property type="project" value="TreeGrafter"/>
</dbReference>
<dbReference type="GO" id="GO:0032993">
    <property type="term" value="C:protein-DNA complex"/>
    <property type="evidence" value="ECO:0007669"/>
    <property type="project" value="TreeGrafter"/>
</dbReference>
<dbReference type="PANTHER" id="PTHR48111:SF1">
    <property type="entry name" value="TWO-COMPONENT RESPONSE REGULATOR ORR33"/>
    <property type="match status" value="1"/>
</dbReference>
<dbReference type="InterPro" id="IPR036388">
    <property type="entry name" value="WH-like_DNA-bd_sf"/>
</dbReference>
<feature type="domain" description="Response regulatory" evidence="8">
    <location>
        <begin position="8"/>
        <end position="122"/>
    </location>
</feature>
<comment type="caution">
    <text evidence="10">The sequence shown here is derived from an EMBL/GenBank/DDBJ whole genome shotgun (WGS) entry which is preliminary data.</text>
</comment>
<dbReference type="RefSeq" id="WP_183967118.1">
    <property type="nucleotide sequence ID" value="NZ_BAABEW010000002.1"/>
</dbReference>
<dbReference type="InterPro" id="IPR039420">
    <property type="entry name" value="WalR-like"/>
</dbReference>
<dbReference type="Proteomes" id="UP000532440">
    <property type="component" value="Unassembled WGS sequence"/>
</dbReference>
<name>A0A7W8HHD8_9BURK</name>
<dbReference type="SMART" id="SM00862">
    <property type="entry name" value="Trans_reg_C"/>
    <property type="match status" value="1"/>
</dbReference>
<dbReference type="PANTHER" id="PTHR48111">
    <property type="entry name" value="REGULATOR OF RPOS"/>
    <property type="match status" value="1"/>
</dbReference>
<dbReference type="Pfam" id="PF00072">
    <property type="entry name" value="Response_reg"/>
    <property type="match status" value="1"/>
</dbReference>
<dbReference type="PROSITE" id="PS51755">
    <property type="entry name" value="OMPR_PHOB"/>
    <property type="match status" value="1"/>
</dbReference>
<protein>
    <submittedName>
        <fullName evidence="10">Two-component system catabolic regulation response regulator CreB</fullName>
    </submittedName>
</protein>
<accession>A0A7W8HHD8</accession>
<dbReference type="GO" id="GO:0000156">
    <property type="term" value="F:phosphorelay response regulator activity"/>
    <property type="evidence" value="ECO:0007669"/>
    <property type="project" value="TreeGrafter"/>
</dbReference>
<dbReference type="PROSITE" id="PS50110">
    <property type="entry name" value="RESPONSE_REGULATORY"/>
    <property type="match status" value="1"/>
</dbReference>
<evidence type="ECO:0000256" key="6">
    <source>
        <dbReference type="PROSITE-ProRule" id="PRU00169"/>
    </source>
</evidence>
<dbReference type="Pfam" id="PF00486">
    <property type="entry name" value="Trans_reg_C"/>
    <property type="match status" value="1"/>
</dbReference>
<feature type="domain" description="OmpR/PhoB-type" evidence="9">
    <location>
        <begin position="129"/>
        <end position="233"/>
    </location>
</feature>
<dbReference type="InterPro" id="IPR011006">
    <property type="entry name" value="CheY-like_superfamily"/>
</dbReference>
<dbReference type="EMBL" id="JACHGB010000004">
    <property type="protein sequence ID" value="MBB5272071.1"/>
    <property type="molecule type" value="Genomic_DNA"/>
</dbReference>
<evidence type="ECO:0000259" key="8">
    <source>
        <dbReference type="PROSITE" id="PS50110"/>
    </source>
</evidence>
<keyword evidence="3" id="KW-0805">Transcription regulation</keyword>
<evidence type="ECO:0000256" key="1">
    <source>
        <dbReference type="ARBA" id="ARBA00022553"/>
    </source>
</evidence>
<dbReference type="InterPro" id="IPR001789">
    <property type="entry name" value="Sig_transdc_resp-reg_receiver"/>
</dbReference>
<evidence type="ECO:0000256" key="7">
    <source>
        <dbReference type="PROSITE-ProRule" id="PRU01091"/>
    </source>
</evidence>
<dbReference type="SUPFAM" id="SSF52172">
    <property type="entry name" value="CheY-like"/>
    <property type="match status" value="1"/>
</dbReference>
<dbReference type="GO" id="GO:0000976">
    <property type="term" value="F:transcription cis-regulatory region binding"/>
    <property type="evidence" value="ECO:0007669"/>
    <property type="project" value="TreeGrafter"/>
</dbReference>
<evidence type="ECO:0000313" key="10">
    <source>
        <dbReference type="EMBL" id="MBB5272071.1"/>
    </source>
</evidence>
<dbReference type="Gene3D" id="3.40.50.2300">
    <property type="match status" value="1"/>
</dbReference>
<evidence type="ECO:0000259" key="9">
    <source>
        <dbReference type="PROSITE" id="PS51755"/>
    </source>
</evidence>
<evidence type="ECO:0000313" key="11">
    <source>
        <dbReference type="Proteomes" id="UP000532440"/>
    </source>
</evidence>
<dbReference type="CDD" id="cd00156">
    <property type="entry name" value="REC"/>
    <property type="match status" value="1"/>
</dbReference>
<reference evidence="10 11" key="1">
    <citation type="submission" date="2020-08" db="EMBL/GenBank/DDBJ databases">
        <title>Genomic Encyclopedia of Type Strains, Phase IV (KMG-IV): sequencing the most valuable type-strain genomes for metagenomic binning, comparative biology and taxonomic classification.</title>
        <authorList>
            <person name="Goeker M."/>
        </authorList>
    </citation>
    <scope>NUCLEOTIDE SEQUENCE [LARGE SCALE GENOMIC DNA]</scope>
    <source>
        <strain evidence="10 11">DSM 29781</strain>
    </source>
</reference>
<dbReference type="Gene3D" id="1.10.10.10">
    <property type="entry name" value="Winged helix-like DNA-binding domain superfamily/Winged helix DNA-binding domain"/>
    <property type="match status" value="1"/>
</dbReference>
<keyword evidence="4 7" id="KW-0238">DNA-binding</keyword>
<evidence type="ECO:0000256" key="5">
    <source>
        <dbReference type="ARBA" id="ARBA00023163"/>
    </source>
</evidence>
<sequence>MSRLSGARICIVEDETLLGQQLARFLSAAGAACAHCATVAQATAILQQGQVDVVLVDMMLPDGSGFDVIERARTLAPQARLICLSALGQLSDRLAALRHGADAYFVKPVDPLEIEALIEASLRRTESGPAVRAVAEEPVDWNLVEAERRVQHRTGGSLRLTELEWALVFVLHENRPVVVDRGDVLRALGHDESTVTRARLDALVARLRARVRAATGHVLPLLTVHGRGFAWRG</sequence>
<evidence type="ECO:0000256" key="3">
    <source>
        <dbReference type="ARBA" id="ARBA00023015"/>
    </source>
</evidence>
<dbReference type="GO" id="GO:0006355">
    <property type="term" value="P:regulation of DNA-templated transcription"/>
    <property type="evidence" value="ECO:0007669"/>
    <property type="project" value="InterPro"/>
</dbReference>
<organism evidence="10 11">
    <name type="scientific">Quisquiliibacterium transsilvanicum</name>
    <dbReference type="NCBI Taxonomy" id="1549638"/>
    <lineage>
        <taxon>Bacteria</taxon>
        <taxon>Pseudomonadati</taxon>
        <taxon>Pseudomonadota</taxon>
        <taxon>Betaproteobacteria</taxon>
        <taxon>Burkholderiales</taxon>
        <taxon>Burkholderiaceae</taxon>
        <taxon>Quisquiliibacterium</taxon>
    </lineage>
</organism>
<feature type="modified residue" description="4-aspartylphosphate" evidence="6">
    <location>
        <position position="57"/>
    </location>
</feature>
<keyword evidence="5" id="KW-0804">Transcription</keyword>
<evidence type="ECO:0000256" key="2">
    <source>
        <dbReference type="ARBA" id="ARBA00023012"/>
    </source>
</evidence>
<keyword evidence="2" id="KW-0902">Two-component regulatory system</keyword>
<evidence type="ECO:0000256" key="4">
    <source>
        <dbReference type="ARBA" id="ARBA00023125"/>
    </source>
</evidence>
<dbReference type="AlphaFoldDB" id="A0A7W8HHD8"/>
<gene>
    <name evidence="10" type="ORF">HNQ70_002085</name>
</gene>
<dbReference type="SUPFAM" id="SSF46894">
    <property type="entry name" value="C-terminal effector domain of the bipartite response regulators"/>
    <property type="match status" value="1"/>
</dbReference>
<dbReference type="SMART" id="SM00448">
    <property type="entry name" value="REC"/>
    <property type="match status" value="1"/>
</dbReference>
<dbReference type="InterPro" id="IPR001867">
    <property type="entry name" value="OmpR/PhoB-type_DNA-bd"/>
</dbReference>
<proteinExistence type="predicted"/>
<dbReference type="InterPro" id="IPR016032">
    <property type="entry name" value="Sig_transdc_resp-reg_C-effctor"/>
</dbReference>
<feature type="DNA-binding region" description="OmpR/PhoB-type" evidence="7">
    <location>
        <begin position="129"/>
        <end position="233"/>
    </location>
</feature>
<keyword evidence="11" id="KW-1185">Reference proteome</keyword>